<evidence type="ECO:0000313" key="1">
    <source>
        <dbReference type="EMBL" id="RJS46166.1"/>
    </source>
</evidence>
<dbReference type="RefSeq" id="WP_120060103.1">
    <property type="nucleotide sequence ID" value="NZ_QYRP01000002.1"/>
</dbReference>
<protein>
    <submittedName>
        <fullName evidence="1">Uncharacterized protein</fullName>
    </submittedName>
</protein>
<proteinExistence type="predicted"/>
<dbReference type="EMBL" id="QYRP01000002">
    <property type="protein sequence ID" value="RJS46166.1"/>
    <property type="molecule type" value="Genomic_DNA"/>
</dbReference>
<keyword evidence="2" id="KW-1185">Reference proteome</keyword>
<comment type="caution">
    <text evidence="1">The sequence shown here is derived from an EMBL/GenBank/DDBJ whole genome shotgun (WGS) entry which is preliminary data.</text>
</comment>
<organism evidence="1 2">
    <name type="scientific">Nocardioides cavernaquae</name>
    <dbReference type="NCBI Taxonomy" id="2321396"/>
    <lineage>
        <taxon>Bacteria</taxon>
        <taxon>Bacillati</taxon>
        <taxon>Actinomycetota</taxon>
        <taxon>Actinomycetes</taxon>
        <taxon>Propionibacteriales</taxon>
        <taxon>Nocardioidaceae</taxon>
        <taxon>Nocardioides</taxon>
    </lineage>
</organism>
<reference evidence="2" key="1">
    <citation type="submission" date="2018-09" db="EMBL/GenBank/DDBJ databases">
        <authorList>
            <person name="Zhu H."/>
        </authorList>
    </citation>
    <scope>NUCLEOTIDE SEQUENCE [LARGE SCALE GENOMIC DNA]</scope>
    <source>
        <strain evidence="2">K1W22B-1</strain>
    </source>
</reference>
<accession>A0A3A5H638</accession>
<dbReference type="AlphaFoldDB" id="A0A3A5H638"/>
<evidence type="ECO:0000313" key="2">
    <source>
        <dbReference type="Proteomes" id="UP000276542"/>
    </source>
</evidence>
<gene>
    <name evidence="1" type="ORF">D4739_08040</name>
</gene>
<sequence>MPLRCPDMLVELSRELDALARSEEDEAAFEAARVPYWLPVPPSVAAHRRAAQKMHDVARRLEAEARSWQLAT</sequence>
<dbReference type="OrthoDB" id="3790883at2"/>
<dbReference type="Proteomes" id="UP000276542">
    <property type="component" value="Unassembled WGS sequence"/>
</dbReference>
<name>A0A3A5H638_9ACTN</name>